<comment type="caution">
    <text evidence="1">The sequence shown here is derived from an EMBL/GenBank/DDBJ whole genome shotgun (WGS) entry which is preliminary data.</text>
</comment>
<evidence type="ECO:0000313" key="1">
    <source>
        <dbReference type="EMBL" id="KGM52622.1"/>
    </source>
</evidence>
<dbReference type="Proteomes" id="UP000029989">
    <property type="component" value="Unassembled WGS sequence"/>
</dbReference>
<dbReference type="eggNOG" id="COG5620">
    <property type="taxonomic scope" value="Bacteria"/>
</dbReference>
<dbReference type="EMBL" id="AVPT01000062">
    <property type="protein sequence ID" value="KGM52622.1"/>
    <property type="molecule type" value="Genomic_DNA"/>
</dbReference>
<dbReference type="AlphaFoldDB" id="A0A0A0ETX7"/>
<keyword evidence="2" id="KW-1185">Reference proteome</keyword>
<proteinExistence type="predicted"/>
<protein>
    <submittedName>
        <fullName evidence="1">Uncharacterized protein</fullName>
    </submittedName>
</protein>
<accession>A0A0A0ETX7</accession>
<reference evidence="1 2" key="1">
    <citation type="journal article" date="2015" name="Stand. Genomic Sci.">
        <title>Genomic information of the arsenic-resistant bacterium Lysobacter arseniciresistens type strain ZS79(T) and comparison of Lysobacter draft genomes.</title>
        <authorList>
            <person name="Liu L."/>
            <person name="Zhang S."/>
            <person name="Luo M."/>
            <person name="Wang G."/>
        </authorList>
    </citation>
    <scope>NUCLEOTIDE SEQUENCE [LARGE SCALE GENOMIC DNA]</scope>
    <source>
        <strain evidence="1 2">ZS79</strain>
    </source>
</reference>
<gene>
    <name evidence="1" type="ORF">N799_13410</name>
</gene>
<organism evidence="1 2">
    <name type="scientific">Lysobacter arseniciresistens ZS79</name>
    <dbReference type="NCBI Taxonomy" id="913325"/>
    <lineage>
        <taxon>Bacteria</taxon>
        <taxon>Pseudomonadati</taxon>
        <taxon>Pseudomonadota</taxon>
        <taxon>Gammaproteobacteria</taxon>
        <taxon>Lysobacterales</taxon>
        <taxon>Lysobacteraceae</taxon>
        <taxon>Novilysobacter</taxon>
    </lineage>
</organism>
<evidence type="ECO:0000313" key="2">
    <source>
        <dbReference type="Proteomes" id="UP000029989"/>
    </source>
</evidence>
<sequence>MKRPCKWYYVEVIEGDFEEPEDESAVSAGVQSRIEAGRLCPRVGYWFTPAKQASRRYFKQGEVFPEFEDSAYGATFWQWSPDQSAPKL</sequence>
<name>A0A0A0ETX7_9GAMM</name>